<dbReference type="OrthoDB" id="5227693at2759"/>
<name>A0A4S2MK91_9PEZI</name>
<organism evidence="1 2">
    <name type="scientific">Ascodesmis nigricans</name>
    <dbReference type="NCBI Taxonomy" id="341454"/>
    <lineage>
        <taxon>Eukaryota</taxon>
        <taxon>Fungi</taxon>
        <taxon>Dikarya</taxon>
        <taxon>Ascomycota</taxon>
        <taxon>Pezizomycotina</taxon>
        <taxon>Pezizomycetes</taxon>
        <taxon>Pezizales</taxon>
        <taxon>Ascodesmidaceae</taxon>
        <taxon>Ascodesmis</taxon>
    </lineage>
</organism>
<proteinExistence type="predicted"/>
<dbReference type="InParanoid" id="A0A4S2MK91"/>
<reference evidence="1 2" key="1">
    <citation type="submission" date="2019-04" db="EMBL/GenBank/DDBJ databases">
        <title>Comparative genomics and transcriptomics to analyze fruiting body development in filamentous ascomycetes.</title>
        <authorList>
            <consortium name="DOE Joint Genome Institute"/>
            <person name="Lutkenhaus R."/>
            <person name="Traeger S."/>
            <person name="Breuer J."/>
            <person name="Kuo A."/>
            <person name="Lipzen A."/>
            <person name="Pangilinan J."/>
            <person name="Dilworth D."/>
            <person name="Sandor L."/>
            <person name="Poggeler S."/>
            <person name="Barry K."/>
            <person name="Grigoriev I.V."/>
            <person name="Nowrousian M."/>
        </authorList>
    </citation>
    <scope>NUCLEOTIDE SEQUENCE [LARGE SCALE GENOMIC DNA]</scope>
    <source>
        <strain evidence="1 2">CBS 389.68</strain>
    </source>
</reference>
<gene>
    <name evidence="1" type="ORF">EX30DRAFT_387436</name>
</gene>
<accession>A0A4S2MK91</accession>
<evidence type="ECO:0000313" key="1">
    <source>
        <dbReference type="EMBL" id="TGZ77352.1"/>
    </source>
</evidence>
<evidence type="ECO:0000313" key="2">
    <source>
        <dbReference type="Proteomes" id="UP000298138"/>
    </source>
</evidence>
<sequence>MASYHRILDVFDRNVNDNDTICDYDIHPWHIRINKQRWSGKIRLIAFIDLVFLICYTSTSRFEKGIVIYKDPDDLEDLKRLSRGEPRIDRESKKKFEKVARDKSYVNYFDEDSMVFKITAKGHELGLKLQYPYGVEKDYEIEVLKHGDPLKRRRIERGLRRHDTLDLLEDTLNIGIVSGFEVGGHALGHVAGGGVIEDSRKKFYAGLDAKNRTAGMILSADN</sequence>
<dbReference type="AlphaFoldDB" id="A0A4S2MK91"/>
<keyword evidence="2" id="KW-1185">Reference proteome</keyword>
<protein>
    <submittedName>
        <fullName evidence="1">Uncharacterized protein</fullName>
    </submittedName>
</protein>
<dbReference type="Proteomes" id="UP000298138">
    <property type="component" value="Unassembled WGS sequence"/>
</dbReference>
<dbReference type="EMBL" id="ML220154">
    <property type="protein sequence ID" value="TGZ77352.1"/>
    <property type="molecule type" value="Genomic_DNA"/>
</dbReference>